<dbReference type="RefSeq" id="WP_159344969.1">
    <property type="nucleotide sequence ID" value="NZ_JBALOT010000051.1"/>
</dbReference>
<dbReference type="EMBL" id="VDEM01000018">
    <property type="protein sequence ID" value="KAF0824170.1"/>
    <property type="molecule type" value="Genomic_DNA"/>
</dbReference>
<evidence type="ECO:0000313" key="2">
    <source>
        <dbReference type="EMBL" id="KAF0824170.1"/>
    </source>
</evidence>
<keyword evidence="1" id="KW-1133">Transmembrane helix</keyword>
<feature type="transmembrane region" description="Helical" evidence="1">
    <location>
        <begin position="160"/>
        <end position="180"/>
    </location>
</feature>
<dbReference type="PANTHER" id="PTHR37305:SF1">
    <property type="entry name" value="MEMBRANE PROTEIN"/>
    <property type="match status" value="1"/>
</dbReference>
<reference evidence="2 3" key="1">
    <citation type="journal article" date="2020" name="G3 (Bethesda)">
        <title>Whole Genome Sequencing and Comparative Genomics of Two Nematicidal Bacillus Strains Reveals a Wide Range of Possible Virulence Factors.</title>
        <authorList>
            <person name="Susic N."/>
            <person name="Janezic S."/>
            <person name="Rupnik M."/>
            <person name="Geric Stare B."/>
        </authorList>
    </citation>
    <scope>NUCLEOTIDE SEQUENCE [LARGE SCALE GENOMIC DNA]</scope>
    <source>
        <strain evidence="2 3">I-1582</strain>
    </source>
</reference>
<proteinExistence type="predicted"/>
<dbReference type="OrthoDB" id="2943698at2"/>
<accession>A0A800NB37</accession>
<evidence type="ECO:0000256" key="1">
    <source>
        <dbReference type="SAM" id="Phobius"/>
    </source>
</evidence>
<feature type="transmembrane region" description="Helical" evidence="1">
    <location>
        <begin position="62"/>
        <end position="81"/>
    </location>
</feature>
<organism evidence="2 3">
    <name type="scientific">Cytobacillus firmus</name>
    <name type="common">Bacillus firmus</name>
    <dbReference type="NCBI Taxonomy" id="1399"/>
    <lineage>
        <taxon>Bacteria</taxon>
        <taxon>Bacillati</taxon>
        <taxon>Bacillota</taxon>
        <taxon>Bacilli</taxon>
        <taxon>Bacillales</taxon>
        <taxon>Bacillaceae</taxon>
        <taxon>Cytobacillus</taxon>
    </lineage>
</organism>
<name>A0A800NB37_CYTFI</name>
<protein>
    <submittedName>
        <fullName evidence="2">Uncharacterized protein</fullName>
    </submittedName>
</protein>
<dbReference type="PANTHER" id="PTHR37305">
    <property type="entry name" value="INTEGRAL MEMBRANE PROTEIN-RELATED"/>
    <property type="match status" value="1"/>
</dbReference>
<feature type="transmembrane region" description="Helical" evidence="1">
    <location>
        <begin position="20"/>
        <end position="42"/>
    </location>
</feature>
<dbReference type="AlphaFoldDB" id="A0A800NB37"/>
<evidence type="ECO:0000313" key="3">
    <source>
        <dbReference type="Proteomes" id="UP000465778"/>
    </source>
</evidence>
<feature type="transmembrane region" description="Helical" evidence="1">
    <location>
        <begin position="192"/>
        <end position="213"/>
    </location>
</feature>
<comment type="caution">
    <text evidence="2">The sequence shown here is derived from an EMBL/GenBank/DDBJ whole genome shotgun (WGS) entry which is preliminary data.</text>
</comment>
<gene>
    <name evidence="2" type="ORF">KIS1582_1985</name>
</gene>
<feature type="transmembrane region" description="Helical" evidence="1">
    <location>
        <begin position="225"/>
        <end position="244"/>
    </location>
</feature>
<keyword evidence="1" id="KW-0812">Transmembrane</keyword>
<feature type="transmembrane region" description="Helical" evidence="1">
    <location>
        <begin position="102"/>
        <end position="132"/>
    </location>
</feature>
<keyword evidence="1" id="KW-0472">Membrane</keyword>
<dbReference type="Proteomes" id="UP000465778">
    <property type="component" value="Unassembled WGS sequence"/>
</dbReference>
<sequence>MNPLLSSEWQRMFSRKKNILFFSIFMIYILVQSLLAENLFFTMEESAPLNSLNYSIFLLKKIYYLMVLIILPVMCIDSINGEYQSGGLRLVAIRPLSLKDILLAKWFLLIMLVAVMMAITFAVGTAAGYLFYPKADSVSFYYENAPVMGVAEAYIYQVKYYLGVFIIFVALIGIASLLSVTLPNTIITVITYLFLLFISVYLSDLFDILLFGSQELFVFLLEADLSYLGFLLLVIVLTYSFTLLRWNRRDWVK</sequence>